<evidence type="ECO:0000313" key="2">
    <source>
        <dbReference type="EMBL" id="ADV62184.1"/>
    </source>
</evidence>
<dbReference type="HOGENOM" id="CLU_085323_0_0_0"/>
<dbReference type="InParanoid" id="E8QZP8"/>
<protein>
    <submittedName>
        <fullName evidence="2">Uncharacterized protein</fullName>
    </submittedName>
</protein>
<name>E8QZP8_ISOPI</name>
<organism evidence="2 3">
    <name type="scientific">Isosphaera pallida (strain ATCC 43644 / DSM 9630 / IS1B)</name>
    <dbReference type="NCBI Taxonomy" id="575540"/>
    <lineage>
        <taxon>Bacteria</taxon>
        <taxon>Pseudomonadati</taxon>
        <taxon>Planctomycetota</taxon>
        <taxon>Planctomycetia</taxon>
        <taxon>Isosphaerales</taxon>
        <taxon>Isosphaeraceae</taxon>
        <taxon>Isosphaera</taxon>
    </lineage>
</organism>
<dbReference type="Proteomes" id="UP000008631">
    <property type="component" value="Chromosome"/>
</dbReference>
<evidence type="ECO:0000256" key="1">
    <source>
        <dbReference type="SAM" id="MobiDB-lite"/>
    </source>
</evidence>
<gene>
    <name evidence="2" type="ordered locus">Isop_1600</name>
</gene>
<dbReference type="RefSeq" id="WP_013564472.1">
    <property type="nucleotide sequence ID" value="NC_014962.1"/>
</dbReference>
<dbReference type="EMBL" id="CP002353">
    <property type="protein sequence ID" value="ADV62184.1"/>
    <property type="molecule type" value="Genomic_DNA"/>
</dbReference>
<dbReference type="KEGG" id="ipa:Isop_1600"/>
<feature type="region of interest" description="Disordered" evidence="1">
    <location>
        <begin position="39"/>
        <end position="76"/>
    </location>
</feature>
<keyword evidence="3" id="KW-1185">Reference proteome</keyword>
<accession>E8QZP8</accession>
<dbReference type="OrthoDB" id="271268at2"/>
<proteinExistence type="predicted"/>
<reference evidence="2 3" key="2">
    <citation type="journal article" date="2011" name="Stand. Genomic Sci.">
        <title>Complete genome sequence of Isosphaera pallida type strain (IS1B).</title>
        <authorList>
            <consortium name="US DOE Joint Genome Institute (JGI-PGF)"/>
            <person name="Goker M."/>
            <person name="Cleland D."/>
            <person name="Saunders E."/>
            <person name="Lapidus A."/>
            <person name="Nolan M."/>
            <person name="Lucas S."/>
            <person name="Hammon N."/>
            <person name="Deshpande S."/>
            <person name="Cheng J.F."/>
            <person name="Tapia R."/>
            <person name="Han C."/>
            <person name="Goodwin L."/>
            <person name="Pitluck S."/>
            <person name="Liolios K."/>
            <person name="Pagani I."/>
            <person name="Ivanova N."/>
            <person name="Mavromatis K."/>
            <person name="Pati A."/>
            <person name="Chen A."/>
            <person name="Palaniappan K."/>
            <person name="Land M."/>
            <person name="Hauser L."/>
            <person name="Chang Y.J."/>
            <person name="Jeffries C.D."/>
            <person name="Detter J.C."/>
            <person name="Beck B."/>
            <person name="Woyke T."/>
            <person name="Bristow J."/>
            <person name="Eisen J.A."/>
            <person name="Markowitz V."/>
            <person name="Hugenholtz P."/>
            <person name="Kyrpides N.C."/>
            <person name="Klenk H.P."/>
        </authorList>
    </citation>
    <scope>NUCLEOTIDE SEQUENCE [LARGE SCALE GENOMIC DNA]</scope>
    <source>
        <strain evidence="3">ATCC 43644 / DSM 9630 / IS1B</strain>
    </source>
</reference>
<feature type="compositionally biased region" description="Pro residues" evidence="1">
    <location>
        <begin position="61"/>
        <end position="72"/>
    </location>
</feature>
<dbReference type="AlphaFoldDB" id="E8QZP8"/>
<evidence type="ECO:0000313" key="3">
    <source>
        <dbReference type="Proteomes" id="UP000008631"/>
    </source>
</evidence>
<sequence>MSPSPRSLDGRVPALTLAAGLVLAMTGWGGAPMGLPITAGAYAQDQEDPALQEAEPKMRRPSPPELPKPTPAPTLKTIPVKRGALGFNEIAVDSTRLPRDRQGIWILDFVFKPVRIRTIEVPGRGRKQIYYLWYRVVNRTGEPRLFVPQFSLVTNTGKRYDDVTIPQAIPVIQAREEGIPLLGAVSIIGLIPPSTREEIDDAVYGVALFENVDPRATSFKIYVRGLSDGYQVIPGDPNATDPKGTREIVKYKTLRIDFTKLGDEFLINEKEIQLQDPPYEWIYW</sequence>
<dbReference type="eggNOG" id="ENOG5032YN1">
    <property type="taxonomic scope" value="Bacteria"/>
</dbReference>
<reference key="1">
    <citation type="submission" date="2010-11" db="EMBL/GenBank/DDBJ databases">
        <title>The complete sequence of chromosome of Isophaera pallida ATCC 43644.</title>
        <authorList>
            <consortium name="US DOE Joint Genome Institute (JGI-PGF)"/>
            <person name="Lucas S."/>
            <person name="Copeland A."/>
            <person name="Lapidus A."/>
            <person name="Bruce D."/>
            <person name="Goodwin L."/>
            <person name="Pitluck S."/>
            <person name="Kyrpides N."/>
            <person name="Mavromatis K."/>
            <person name="Pagani I."/>
            <person name="Ivanova N."/>
            <person name="Saunders E."/>
            <person name="Brettin T."/>
            <person name="Detter J.C."/>
            <person name="Han C."/>
            <person name="Tapia R."/>
            <person name="Land M."/>
            <person name="Hauser L."/>
            <person name="Markowitz V."/>
            <person name="Cheng J.-F."/>
            <person name="Hugenholtz P."/>
            <person name="Woyke T."/>
            <person name="Wu D."/>
            <person name="Eisen J.A."/>
        </authorList>
    </citation>
    <scope>NUCLEOTIDE SEQUENCE</scope>
    <source>
        <strain>ATCC 43644</strain>
    </source>
</reference>